<comment type="caution">
    <text evidence="7">The sequence shown here is derived from an EMBL/GenBank/DDBJ whole genome shotgun (WGS) entry which is preliminary data.</text>
</comment>
<evidence type="ECO:0000259" key="6">
    <source>
        <dbReference type="Pfam" id="PF04116"/>
    </source>
</evidence>
<dbReference type="EMBL" id="JAPYKO010000016">
    <property type="protein sequence ID" value="MEI9404804.1"/>
    <property type="molecule type" value="Genomic_DNA"/>
</dbReference>
<feature type="transmembrane region" description="Helical" evidence="5">
    <location>
        <begin position="81"/>
        <end position="101"/>
    </location>
</feature>
<evidence type="ECO:0000313" key="8">
    <source>
        <dbReference type="Proteomes" id="UP001366503"/>
    </source>
</evidence>
<dbReference type="Proteomes" id="UP001366503">
    <property type="component" value="Unassembled WGS sequence"/>
</dbReference>
<protein>
    <submittedName>
        <fullName evidence="7">Sterol desaturase family protein</fullName>
    </submittedName>
</protein>
<evidence type="ECO:0000256" key="4">
    <source>
        <dbReference type="ARBA" id="ARBA00023136"/>
    </source>
</evidence>
<evidence type="ECO:0000256" key="5">
    <source>
        <dbReference type="SAM" id="Phobius"/>
    </source>
</evidence>
<evidence type="ECO:0000256" key="3">
    <source>
        <dbReference type="ARBA" id="ARBA00022989"/>
    </source>
</evidence>
<dbReference type="Pfam" id="PF04116">
    <property type="entry name" value="FA_hydroxylase"/>
    <property type="match status" value="1"/>
</dbReference>
<dbReference type="InterPro" id="IPR006694">
    <property type="entry name" value="Fatty_acid_hydroxylase"/>
</dbReference>
<reference evidence="7 8" key="1">
    <citation type="submission" date="2022-12" db="EMBL/GenBank/DDBJ databases">
        <authorList>
            <person name="Muema E."/>
        </authorList>
    </citation>
    <scope>NUCLEOTIDE SEQUENCE [LARGE SCALE GENOMIC DNA]</scope>
    <source>
        <strain evidence="8">1330</strain>
    </source>
</reference>
<evidence type="ECO:0000256" key="2">
    <source>
        <dbReference type="ARBA" id="ARBA00022692"/>
    </source>
</evidence>
<evidence type="ECO:0000256" key="1">
    <source>
        <dbReference type="ARBA" id="ARBA00004370"/>
    </source>
</evidence>
<name>A0ABU8KGH7_9HYPH</name>
<dbReference type="PANTHER" id="PTHR11863">
    <property type="entry name" value="STEROL DESATURASE"/>
    <property type="match status" value="1"/>
</dbReference>
<feature type="transmembrane region" description="Helical" evidence="5">
    <location>
        <begin position="42"/>
        <end position="61"/>
    </location>
</feature>
<sequence>MDDLKYGTRNKRGDFTPGEKLEGAPVFVWPPRPLKFLRWLPGYFFPWNALFFLLGLGIWNWATPAKETLATLDWRWIAYLWLRNSAIVFVLFGAVELRLYVQRSQGNRFKFNGLFPADKKSDVFMFGSQNVDNMIRTFGTGIPIWTAYEVLMLHLWAIGWGPWTTFAEHPWALVALGLAIPMIHETHFFCIHWLIHRAPLYKWVHSVHHNSVNPSPWSSLSMHPVEHLLYWSDVLIHLVLPSHPLLVLYHLQVTGTGAIVGHIGFDKIEIGDERGMGTHAYAHYLHHKYFEVNYSDGVMPFDRWFGTWHDGSKEGDALMQARFERKRARINASPPTSTQ</sequence>
<feature type="transmembrane region" description="Helical" evidence="5">
    <location>
        <begin position="171"/>
        <end position="195"/>
    </location>
</feature>
<dbReference type="RefSeq" id="WP_337095039.1">
    <property type="nucleotide sequence ID" value="NZ_JAPYKO010000016.1"/>
</dbReference>
<comment type="subcellular location">
    <subcellularLocation>
        <location evidence="1">Membrane</location>
    </subcellularLocation>
</comment>
<keyword evidence="8" id="KW-1185">Reference proteome</keyword>
<keyword evidence="2 5" id="KW-0812">Transmembrane</keyword>
<organism evidence="7 8">
    <name type="scientific">Mesorhizobium argentiipisi</name>
    <dbReference type="NCBI Taxonomy" id="3015175"/>
    <lineage>
        <taxon>Bacteria</taxon>
        <taxon>Pseudomonadati</taxon>
        <taxon>Pseudomonadota</taxon>
        <taxon>Alphaproteobacteria</taxon>
        <taxon>Hyphomicrobiales</taxon>
        <taxon>Phyllobacteriaceae</taxon>
        <taxon>Mesorhizobium</taxon>
    </lineage>
</organism>
<proteinExistence type="predicted"/>
<keyword evidence="4 5" id="KW-0472">Membrane</keyword>
<dbReference type="InterPro" id="IPR050307">
    <property type="entry name" value="Sterol_Desaturase_Related"/>
</dbReference>
<evidence type="ECO:0000313" key="7">
    <source>
        <dbReference type="EMBL" id="MEI9404804.1"/>
    </source>
</evidence>
<feature type="domain" description="Fatty acid hydroxylase" evidence="6">
    <location>
        <begin position="180"/>
        <end position="307"/>
    </location>
</feature>
<feature type="transmembrane region" description="Helical" evidence="5">
    <location>
        <begin position="138"/>
        <end position="159"/>
    </location>
</feature>
<gene>
    <name evidence="7" type="ORF">O7A05_21955</name>
</gene>
<keyword evidence="3 5" id="KW-1133">Transmembrane helix</keyword>
<accession>A0ABU8KGH7</accession>